<dbReference type="OrthoDB" id="9772295at2"/>
<feature type="region of interest" description="Disordered" evidence="1">
    <location>
        <begin position="68"/>
        <end position="91"/>
    </location>
</feature>
<evidence type="ECO:0000313" key="2">
    <source>
        <dbReference type="EMBL" id="ATQ42597.1"/>
    </source>
</evidence>
<accession>A0A2D2AXD2</accession>
<organism evidence="2 3">
    <name type="scientific">Caulobacter mirabilis</name>
    <dbReference type="NCBI Taxonomy" id="69666"/>
    <lineage>
        <taxon>Bacteria</taxon>
        <taxon>Pseudomonadati</taxon>
        <taxon>Pseudomonadota</taxon>
        <taxon>Alphaproteobacteria</taxon>
        <taxon>Caulobacterales</taxon>
        <taxon>Caulobacteraceae</taxon>
        <taxon>Caulobacter</taxon>
    </lineage>
</organism>
<dbReference type="KEGG" id="cmb:CSW64_09355"/>
<gene>
    <name evidence="2" type="ORF">CSW64_09355</name>
</gene>
<dbReference type="Proteomes" id="UP000228945">
    <property type="component" value="Chromosome"/>
</dbReference>
<evidence type="ECO:0000313" key="3">
    <source>
        <dbReference type="Proteomes" id="UP000228945"/>
    </source>
</evidence>
<dbReference type="AlphaFoldDB" id="A0A2D2AXD2"/>
<keyword evidence="3" id="KW-1185">Reference proteome</keyword>
<evidence type="ECO:0008006" key="4">
    <source>
        <dbReference type="Google" id="ProtNLM"/>
    </source>
</evidence>
<dbReference type="Pfam" id="PF08811">
    <property type="entry name" value="DUF1800"/>
    <property type="match status" value="1"/>
</dbReference>
<protein>
    <recommendedName>
        <fullName evidence="4">DUF1800 domain-containing protein</fullName>
    </recommendedName>
</protein>
<dbReference type="EMBL" id="CP024201">
    <property type="protein sequence ID" value="ATQ42597.1"/>
    <property type="molecule type" value="Genomic_DNA"/>
</dbReference>
<dbReference type="RefSeq" id="WP_099621851.1">
    <property type="nucleotide sequence ID" value="NZ_CP024201.1"/>
</dbReference>
<proteinExistence type="predicted"/>
<name>A0A2D2AXD2_9CAUL</name>
<evidence type="ECO:0000256" key="1">
    <source>
        <dbReference type="SAM" id="MobiDB-lite"/>
    </source>
</evidence>
<sequence>MTASPDLAAAIAVTRFGLGARPGELAVVARDPKGWLRDQIRRDGADQPAGPAVSTAERLAGFREYQMDRREARQGDRKDGDDQDGKTEARDPVRIAARMIREGPAEDFLARAQLAATTPAGFRERWALFWANHFTVSGVKLVTATVAGPFEQEAIRPHVFGRFEDLLVASSSHPAMLLYLDQAQSIGPDSRAANRRRRAAGLNENLAREILELHTVGVDGGYGQADVTEFARALTGWSVGGLREPGDRQGRFLFRPQAHEPGARTVMGKAYRDGGVDQGRAVLADLAARPATARHLSYKLARHFVADAPPPGLVRQLETAWTRTGGDLAAVAAALVEAPEAWTPAPAKLKTPYEFLVSGYRAIGARPGAIQQIAPTLNGLGQRAFSPPSPKGWSDEAAAWAAPDAIVKRMAWAEAFAARTARGLDTDAVAADALGARLTAPVRTAVARAESREEALAVLLMSPEFQRR</sequence>
<reference evidence="2 3" key="1">
    <citation type="submission" date="2017-10" db="EMBL/GenBank/DDBJ databases">
        <title>Genome sequence of Caulobacter mirabilis FWC38.</title>
        <authorList>
            <person name="Fiebig A."/>
            <person name="Crosson S."/>
        </authorList>
    </citation>
    <scope>NUCLEOTIDE SEQUENCE [LARGE SCALE GENOMIC DNA]</scope>
    <source>
        <strain evidence="2 3">FWC 38</strain>
    </source>
</reference>
<dbReference type="InterPro" id="IPR014917">
    <property type="entry name" value="DUF1800"/>
</dbReference>